<evidence type="ECO:0000256" key="5">
    <source>
        <dbReference type="ARBA" id="ARBA00031395"/>
    </source>
</evidence>
<dbReference type="Proteomes" id="UP001057375">
    <property type="component" value="Unassembled WGS sequence"/>
</dbReference>
<dbReference type="SUPFAM" id="SSF101790">
    <property type="entry name" value="Aminomethyltransferase beta-barrel domain"/>
    <property type="match status" value="1"/>
</dbReference>
<evidence type="ECO:0000256" key="3">
    <source>
        <dbReference type="ARBA" id="ARBA00022576"/>
    </source>
</evidence>
<feature type="domain" description="Aminomethyltransferase C-terminal" evidence="9">
    <location>
        <begin position="297"/>
        <end position="376"/>
    </location>
</feature>
<dbReference type="Gene3D" id="4.10.1250.10">
    <property type="entry name" value="Aminomethyltransferase fragment"/>
    <property type="match status" value="1"/>
</dbReference>
<protein>
    <recommendedName>
        <fullName evidence="2 7">Aminomethyltransferase</fullName>
        <ecNumber evidence="2 7">2.1.2.10</ecNumber>
    </recommendedName>
    <alternativeName>
        <fullName evidence="5 7">Glycine cleavage system T protein</fullName>
    </alternativeName>
</protein>
<dbReference type="Pfam" id="PF08669">
    <property type="entry name" value="GCV_T_C"/>
    <property type="match status" value="1"/>
</dbReference>
<keyword evidence="4 7" id="KW-0808">Transferase</keyword>
<evidence type="ECO:0000256" key="6">
    <source>
        <dbReference type="ARBA" id="ARBA00047665"/>
    </source>
</evidence>
<dbReference type="EC" id="2.1.2.10" evidence="2 7"/>
<keyword evidence="11" id="KW-1185">Reference proteome</keyword>
<evidence type="ECO:0000256" key="1">
    <source>
        <dbReference type="ARBA" id="ARBA00008609"/>
    </source>
</evidence>
<dbReference type="InterPro" id="IPR029043">
    <property type="entry name" value="GcvT/YgfZ_C"/>
</dbReference>
<evidence type="ECO:0000256" key="7">
    <source>
        <dbReference type="RuleBase" id="RU003981"/>
    </source>
</evidence>
<evidence type="ECO:0000259" key="8">
    <source>
        <dbReference type="Pfam" id="PF01571"/>
    </source>
</evidence>
<keyword evidence="7" id="KW-0496">Mitochondrion</keyword>
<evidence type="ECO:0000259" key="9">
    <source>
        <dbReference type="Pfam" id="PF08669"/>
    </source>
</evidence>
<comment type="catalytic activity">
    <reaction evidence="6 7">
        <text>N(6)-[(R)-S(8)-aminomethyldihydrolipoyl]-L-lysyl-[protein] + (6S)-5,6,7,8-tetrahydrofolate = N(6)-[(R)-dihydrolipoyl]-L-lysyl-[protein] + (6R)-5,10-methylene-5,6,7,8-tetrahydrofolate + NH4(+)</text>
        <dbReference type="Rhea" id="RHEA:16945"/>
        <dbReference type="Rhea" id="RHEA-COMP:10475"/>
        <dbReference type="Rhea" id="RHEA-COMP:10492"/>
        <dbReference type="ChEBI" id="CHEBI:15636"/>
        <dbReference type="ChEBI" id="CHEBI:28938"/>
        <dbReference type="ChEBI" id="CHEBI:57453"/>
        <dbReference type="ChEBI" id="CHEBI:83100"/>
        <dbReference type="ChEBI" id="CHEBI:83143"/>
        <dbReference type="EC" id="2.1.2.10"/>
    </reaction>
</comment>
<dbReference type="PIRSF" id="PIRSF006487">
    <property type="entry name" value="GcvT"/>
    <property type="match status" value="1"/>
</dbReference>
<dbReference type="NCBIfam" id="NF001567">
    <property type="entry name" value="PRK00389.1"/>
    <property type="match status" value="1"/>
</dbReference>
<dbReference type="NCBIfam" id="TIGR00528">
    <property type="entry name" value="gcvT"/>
    <property type="match status" value="1"/>
</dbReference>
<dbReference type="InterPro" id="IPR028896">
    <property type="entry name" value="GcvT/YgfZ/DmdA"/>
</dbReference>
<dbReference type="InterPro" id="IPR027266">
    <property type="entry name" value="TrmE/GcvT-like"/>
</dbReference>
<dbReference type="Pfam" id="PF01571">
    <property type="entry name" value="GCV_T"/>
    <property type="match status" value="1"/>
</dbReference>
<dbReference type="PANTHER" id="PTHR43757">
    <property type="entry name" value="AMINOMETHYLTRANSFERASE"/>
    <property type="match status" value="1"/>
</dbReference>
<dbReference type="PANTHER" id="PTHR43757:SF2">
    <property type="entry name" value="AMINOMETHYLTRANSFERASE, MITOCHONDRIAL"/>
    <property type="match status" value="1"/>
</dbReference>
<proteinExistence type="inferred from homology"/>
<gene>
    <name evidence="10" type="ORF">ADUPG1_014180</name>
</gene>
<accession>A0ABQ5KCW6</accession>
<keyword evidence="7" id="KW-0809">Transit peptide</keyword>
<feature type="domain" description="GCVT N-terminal" evidence="8">
    <location>
        <begin position="22"/>
        <end position="273"/>
    </location>
</feature>
<comment type="subcellular location">
    <subcellularLocation>
        <location evidence="7">Mitochondrion</location>
    </subcellularLocation>
</comment>
<dbReference type="Gene3D" id="3.30.70.1400">
    <property type="entry name" value="Aminomethyltransferase beta-barrel domains"/>
    <property type="match status" value="1"/>
</dbReference>
<dbReference type="Gene3D" id="3.30.1360.120">
    <property type="entry name" value="Probable tRNA modification gtpase trme, domain 1"/>
    <property type="match status" value="1"/>
</dbReference>
<evidence type="ECO:0000256" key="4">
    <source>
        <dbReference type="ARBA" id="ARBA00022679"/>
    </source>
</evidence>
<dbReference type="InterPro" id="IPR006223">
    <property type="entry name" value="GcvT"/>
</dbReference>
<evidence type="ECO:0000256" key="2">
    <source>
        <dbReference type="ARBA" id="ARBA00012616"/>
    </source>
</evidence>
<dbReference type="InterPro" id="IPR006222">
    <property type="entry name" value="GCVT_N"/>
</dbReference>
<organism evidence="10 11">
    <name type="scientific">Aduncisulcus paluster</name>
    <dbReference type="NCBI Taxonomy" id="2918883"/>
    <lineage>
        <taxon>Eukaryota</taxon>
        <taxon>Metamonada</taxon>
        <taxon>Carpediemonas-like organisms</taxon>
        <taxon>Aduncisulcus</taxon>
    </lineage>
</organism>
<comment type="caution">
    <text evidence="10">The sequence shown here is derived from an EMBL/GenBank/DDBJ whole genome shotgun (WGS) entry which is preliminary data.</text>
</comment>
<dbReference type="SUPFAM" id="SSF103025">
    <property type="entry name" value="Folate-binding domain"/>
    <property type="match status" value="1"/>
</dbReference>
<evidence type="ECO:0000313" key="10">
    <source>
        <dbReference type="EMBL" id="GKT29757.1"/>
    </source>
</evidence>
<evidence type="ECO:0000313" key="11">
    <source>
        <dbReference type="Proteomes" id="UP001057375"/>
    </source>
</evidence>
<comment type="function">
    <text evidence="7">The glycine cleavage system catalyzes the degradation of glycine.</text>
</comment>
<dbReference type="Gene3D" id="2.40.30.110">
    <property type="entry name" value="Aminomethyltransferase beta-barrel domains"/>
    <property type="match status" value="1"/>
</dbReference>
<sequence length="381" mass="42295">MISNFSRLFSTSEPLKKTALNSLHKELGGEMVPFCGWEMPVKFQPITKAHLHTRESAGLFDVSHMGQVFVAGPDREKFMEAITVADVSHLPMNKTQLSVLTTPDGGIIDDLMITRREGYLYVVINAGCKEKDLKHMKRTLCEHPEWDVTMSDISEERQLIALQGPKAKDVLSRFVDYDLSKQPFMSQCMSRIMDIPCYVTRCGYTGEDGFEISVPTIHAELIARILLDEEEVLPIGLGARDSLRLEGGFCLYGNDITTLTTPVEAGLTWLISKRRRKEGGFLGDETIKEQLASGVLKKRVGFIVDKGAPARHGAKIYDATGKHRVGVVTSGGYSPCLKKPIGEAHVNIGHNKVGTKLMIQVRKKMVPVTVAKMPFVPFGYK</sequence>
<reference evidence="10" key="1">
    <citation type="submission" date="2022-03" db="EMBL/GenBank/DDBJ databases">
        <title>Draft genome sequence of Aduncisulcus paluster, a free-living microaerophilic Fornicata.</title>
        <authorList>
            <person name="Yuyama I."/>
            <person name="Kume K."/>
            <person name="Tamura T."/>
            <person name="Inagaki Y."/>
            <person name="Hashimoto T."/>
        </authorList>
    </citation>
    <scope>NUCLEOTIDE SEQUENCE</scope>
    <source>
        <strain evidence="10">NY0171</strain>
    </source>
</reference>
<name>A0ABQ5KCW6_9EUKA</name>
<comment type="subunit">
    <text evidence="7">The glycine cleavage system is composed of four proteins: P, T, L and H.</text>
</comment>
<keyword evidence="3 7" id="KW-0032">Aminotransferase</keyword>
<comment type="similarity">
    <text evidence="1 7">Belongs to the GcvT family.</text>
</comment>
<dbReference type="InterPro" id="IPR013977">
    <property type="entry name" value="GcvT_C"/>
</dbReference>
<dbReference type="EMBL" id="BQXS01013850">
    <property type="protein sequence ID" value="GKT29757.1"/>
    <property type="molecule type" value="Genomic_DNA"/>
</dbReference>